<evidence type="ECO:0000256" key="1">
    <source>
        <dbReference type="SAM" id="MobiDB-lite"/>
    </source>
</evidence>
<dbReference type="PANTHER" id="PTHR15960:SF3">
    <property type="entry name" value="UBIQUITIN-ASSOCIATED PROTEIN 1-LIKE"/>
    <property type="match status" value="1"/>
</dbReference>
<proteinExistence type="predicted"/>
<dbReference type="Pfam" id="PF21267">
    <property type="entry name" value="UBAP-1_UBA2"/>
    <property type="match status" value="1"/>
</dbReference>
<evidence type="ECO:0000313" key="3">
    <source>
        <dbReference type="EMBL" id="CAG05534.1"/>
    </source>
</evidence>
<dbReference type="InterPro" id="IPR049467">
    <property type="entry name" value="UBAP-1-like_UBA2"/>
</dbReference>
<feature type="region of interest" description="Disordered" evidence="1">
    <location>
        <begin position="79"/>
        <end position="103"/>
    </location>
</feature>
<feature type="domain" description="UBA" evidence="2">
    <location>
        <begin position="326"/>
        <end position="370"/>
    </location>
</feature>
<dbReference type="GO" id="GO:0043162">
    <property type="term" value="P:ubiquitin-dependent protein catabolic process via the multivesicular body sorting pathway"/>
    <property type="evidence" value="ECO:0007669"/>
    <property type="project" value="InterPro"/>
</dbReference>
<dbReference type="GO" id="GO:0000813">
    <property type="term" value="C:ESCRT I complex"/>
    <property type="evidence" value="ECO:0007669"/>
    <property type="project" value="InterPro"/>
</dbReference>
<dbReference type="KEGG" id="tng:GSTEN00025588G001"/>
<dbReference type="InterPro" id="IPR038870">
    <property type="entry name" value="UBAP1"/>
</dbReference>
<feature type="compositionally biased region" description="Pro residues" evidence="1">
    <location>
        <begin position="211"/>
        <end position="220"/>
    </location>
</feature>
<name>Q4S1E8_TETNG</name>
<dbReference type="OrthoDB" id="2018023at2759"/>
<dbReference type="AlphaFoldDB" id="Q4S1E8"/>
<dbReference type="GO" id="GO:0043130">
    <property type="term" value="F:ubiquitin binding"/>
    <property type="evidence" value="ECO:0007669"/>
    <property type="project" value="InterPro"/>
</dbReference>
<dbReference type="PANTHER" id="PTHR15960">
    <property type="entry name" value="LD44032P"/>
    <property type="match status" value="1"/>
</dbReference>
<gene>
    <name evidence="3" type="ORF">GSTENG00025588001</name>
</gene>
<evidence type="ECO:0000259" key="2">
    <source>
        <dbReference type="PROSITE" id="PS50030"/>
    </source>
</evidence>
<reference evidence="3" key="1">
    <citation type="journal article" date="2004" name="Nature">
        <title>Genome duplication in the teleost fish Tetraodon nigroviridis reveals the early vertebrate proto-karyotype.</title>
        <authorList>
            <person name="Jaillon O."/>
            <person name="Aury J.-M."/>
            <person name="Brunet F."/>
            <person name="Petit J.-L."/>
            <person name="Stange-Thomann N."/>
            <person name="Mauceli E."/>
            <person name="Bouneau L."/>
            <person name="Fischer C."/>
            <person name="Ozouf-Costaz C."/>
            <person name="Bernot A."/>
            <person name="Nicaud S."/>
            <person name="Jaffe D."/>
            <person name="Fisher S."/>
            <person name="Lutfalla G."/>
            <person name="Dossat C."/>
            <person name="Segurens B."/>
            <person name="Dasilva C."/>
            <person name="Salanoubat M."/>
            <person name="Levy M."/>
            <person name="Boudet N."/>
            <person name="Castellano S."/>
            <person name="Anthouard V."/>
            <person name="Jubin C."/>
            <person name="Castelli V."/>
            <person name="Katinka M."/>
            <person name="Vacherie B."/>
            <person name="Biemont C."/>
            <person name="Skalli Z."/>
            <person name="Cattolico L."/>
            <person name="Poulain J."/>
            <person name="De Berardinis V."/>
            <person name="Cruaud C."/>
            <person name="Duprat S."/>
            <person name="Brottier P."/>
            <person name="Coutanceau J.-P."/>
            <person name="Gouzy J."/>
            <person name="Parra G."/>
            <person name="Lardier G."/>
            <person name="Chapple C."/>
            <person name="McKernan K.J."/>
            <person name="McEwan P."/>
            <person name="Bosak S."/>
            <person name="Kellis M."/>
            <person name="Volff J.-N."/>
            <person name="Guigo R."/>
            <person name="Zody M.C."/>
            <person name="Mesirov J."/>
            <person name="Lindblad-Toh K."/>
            <person name="Birren B."/>
            <person name="Nusbaum C."/>
            <person name="Kahn D."/>
            <person name="Robinson-Rechavi M."/>
            <person name="Laudet V."/>
            <person name="Schachter V."/>
            <person name="Quetier F."/>
            <person name="Saurin W."/>
            <person name="Scarpelli C."/>
            <person name="Wincker P."/>
            <person name="Lander E.S."/>
            <person name="Weissenbach J."/>
            <person name="Roest Crollius H."/>
        </authorList>
    </citation>
    <scope>NUCLEOTIDE SEQUENCE [LARGE SCALE GENOMIC DNA]</scope>
</reference>
<reference evidence="3" key="2">
    <citation type="submission" date="2004-02" db="EMBL/GenBank/DDBJ databases">
        <authorList>
            <consortium name="Genoscope"/>
            <consortium name="Whitehead Institute Centre for Genome Research"/>
        </authorList>
    </citation>
    <scope>NUCLEOTIDE SEQUENCE</scope>
</reference>
<feature type="compositionally biased region" description="Basic and acidic residues" evidence="1">
    <location>
        <begin position="182"/>
        <end position="193"/>
    </location>
</feature>
<feature type="compositionally biased region" description="Basic and acidic residues" evidence="1">
    <location>
        <begin position="143"/>
        <end position="152"/>
    </location>
</feature>
<accession>Q4S1E8</accession>
<feature type="region of interest" description="Disordered" evidence="1">
    <location>
        <begin position="120"/>
        <end position="234"/>
    </location>
</feature>
<protein>
    <submittedName>
        <fullName evidence="3">Chromosome 13 SCAF14769, whole genome shotgun sequence</fullName>
    </submittedName>
</protein>
<organism evidence="3">
    <name type="scientific">Tetraodon nigroviridis</name>
    <name type="common">Spotted green pufferfish</name>
    <name type="synonym">Chelonodon nigroviridis</name>
    <dbReference type="NCBI Taxonomy" id="99883"/>
    <lineage>
        <taxon>Eukaryota</taxon>
        <taxon>Metazoa</taxon>
        <taxon>Chordata</taxon>
        <taxon>Craniata</taxon>
        <taxon>Vertebrata</taxon>
        <taxon>Euteleostomi</taxon>
        <taxon>Actinopterygii</taxon>
        <taxon>Neopterygii</taxon>
        <taxon>Teleostei</taxon>
        <taxon>Neoteleostei</taxon>
        <taxon>Acanthomorphata</taxon>
        <taxon>Eupercaria</taxon>
        <taxon>Tetraodontiformes</taxon>
        <taxon>Tetradontoidea</taxon>
        <taxon>Tetraodontidae</taxon>
        <taxon>Tetraodon</taxon>
    </lineage>
</organism>
<dbReference type="CDD" id="cd14316">
    <property type="entry name" value="UBA2_UBAP1_like"/>
    <property type="match status" value="1"/>
</dbReference>
<dbReference type="PROSITE" id="PS50030">
    <property type="entry name" value="UBA"/>
    <property type="match status" value="1"/>
</dbReference>
<feature type="non-terminal residue" evidence="3">
    <location>
        <position position="370"/>
    </location>
</feature>
<dbReference type="InterPro" id="IPR015940">
    <property type="entry name" value="UBA"/>
</dbReference>
<dbReference type="EMBL" id="CAAE01014769">
    <property type="protein sequence ID" value="CAG05534.1"/>
    <property type="molecule type" value="Genomic_DNA"/>
</dbReference>
<feature type="compositionally biased region" description="Acidic residues" evidence="1">
    <location>
        <begin position="120"/>
        <end position="129"/>
    </location>
</feature>
<dbReference type="InterPro" id="IPR042575">
    <property type="entry name" value="UBAP1_C"/>
</dbReference>
<dbReference type="Gene3D" id="1.20.120.1920">
    <property type="entry name" value="UBAP1 SOUBA domain"/>
    <property type="match status" value="1"/>
</dbReference>
<sequence length="370" mass="41937">MNSLDQVPFQTQLGLLDEEVQLVAAPVIVLPDCEQILRDTEYGFKLENWVLSGPQPVLQRPSCPPYWLMFGSAPETRRAAHGAREPWGPSPRPRSHSLTSADARRLHQRTVRFLISDSEDEDGYCEDNEGSSSEDARRRVRSRERPRGENAHLHSCVYHRVPESPHSRRRSALECRPAGRGSEPHRSQLESQKKSSRRRERPPTGRGLPQSPAPAHPPPCRLQQQRPSSAGALVKSRRQVLRSGAKCGPFLDSAADLLSALSLEERELLESVTERGYPLRTAVLALQKSGYRSAEKILKYLEARHHLCELGYDEAQVEEALEMFQSCESKAAEFLHLLNQFNEMGFQQNAIKEVLLVHENHRERALEELM</sequence>